<evidence type="ECO:0000313" key="3">
    <source>
        <dbReference type="WBParaSite" id="BTMF_0000469201-mRNA-1"/>
    </source>
</evidence>
<accession>A0A0R3QEA4</accession>
<dbReference type="EMBL" id="UZAG01003779">
    <property type="protein sequence ID" value="VDO15887.1"/>
    <property type="molecule type" value="Genomic_DNA"/>
</dbReference>
<keyword evidence="2" id="KW-1185">Reference proteome</keyword>
<dbReference type="AlphaFoldDB" id="A0A0R3QEA4"/>
<dbReference type="WBParaSite" id="BTMF_0000469201-mRNA-1">
    <property type="protein sequence ID" value="BTMF_0000469201-mRNA-1"/>
    <property type="gene ID" value="BTMF_0000469201"/>
</dbReference>
<evidence type="ECO:0000313" key="2">
    <source>
        <dbReference type="Proteomes" id="UP000280834"/>
    </source>
</evidence>
<dbReference type="Proteomes" id="UP000280834">
    <property type="component" value="Unassembled WGS sequence"/>
</dbReference>
<reference evidence="3" key="1">
    <citation type="submission" date="2017-02" db="UniProtKB">
        <authorList>
            <consortium name="WormBaseParasite"/>
        </authorList>
    </citation>
    <scope>IDENTIFICATION</scope>
</reference>
<evidence type="ECO:0000313" key="1">
    <source>
        <dbReference type="EMBL" id="VDO15887.1"/>
    </source>
</evidence>
<sequence length="40" mass="4743">MCNTTFSCLFKLTGLHQIPSFKDINSRRQQLLFIHPYQKS</sequence>
<name>A0A0R3QEA4_9BILA</name>
<protein>
    <submittedName>
        <fullName evidence="1 3">Uncharacterized protein</fullName>
    </submittedName>
</protein>
<organism evidence="3">
    <name type="scientific">Brugia timori</name>
    <dbReference type="NCBI Taxonomy" id="42155"/>
    <lineage>
        <taxon>Eukaryota</taxon>
        <taxon>Metazoa</taxon>
        <taxon>Ecdysozoa</taxon>
        <taxon>Nematoda</taxon>
        <taxon>Chromadorea</taxon>
        <taxon>Rhabditida</taxon>
        <taxon>Spirurina</taxon>
        <taxon>Spiruromorpha</taxon>
        <taxon>Filarioidea</taxon>
        <taxon>Onchocercidae</taxon>
        <taxon>Brugia</taxon>
    </lineage>
</organism>
<reference evidence="1 2" key="2">
    <citation type="submission" date="2018-11" db="EMBL/GenBank/DDBJ databases">
        <authorList>
            <consortium name="Pathogen Informatics"/>
        </authorList>
    </citation>
    <scope>NUCLEOTIDE SEQUENCE [LARGE SCALE GENOMIC DNA]</scope>
</reference>
<gene>
    <name evidence="1" type="ORF">BTMF_LOCUS3986</name>
</gene>
<proteinExistence type="predicted"/>